<evidence type="ECO:0000256" key="2">
    <source>
        <dbReference type="SAM" id="SignalP"/>
    </source>
</evidence>
<feature type="region of interest" description="Disordered" evidence="1">
    <location>
        <begin position="258"/>
        <end position="279"/>
    </location>
</feature>
<dbReference type="Proteomes" id="UP000050902">
    <property type="component" value="Unassembled WGS sequence"/>
</dbReference>
<dbReference type="Pfam" id="PF13349">
    <property type="entry name" value="DUF4097"/>
    <property type="match status" value="1"/>
</dbReference>
<feature type="domain" description="DUF4097" evidence="3">
    <location>
        <begin position="46"/>
        <end position="255"/>
    </location>
</feature>
<dbReference type="EMBL" id="LDJG01000011">
    <property type="protein sequence ID" value="KRG57667.1"/>
    <property type="molecule type" value="Genomic_DNA"/>
</dbReference>
<accession>A0ABR5NKB2</accession>
<keyword evidence="5" id="KW-1185">Reference proteome</keyword>
<evidence type="ECO:0000313" key="4">
    <source>
        <dbReference type="EMBL" id="KRG57667.1"/>
    </source>
</evidence>
<evidence type="ECO:0000256" key="1">
    <source>
        <dbReference type="SAM" id="MobiDB-lite"/>
    </source>
</evidence>
<comment type="caution">
    <text evidence="4">The sequence shown here is derived from an EMBL/GenBank/DDBJ whole genome shotgun (WGS) entry which is preliminary data.</text>
</comment>
<keyword evidence="2" id="KW-0732">Signal</keyword>
<dbReference type="InterPro" id="IPR025164">
    <property type="entry name" value="Toastrack_DUF4097"/>
</dbReference>
<evidence type="ECO:0000259" key="3">
    <source>
        <dbReference type="Pfam" id="PF13349"/>
    </source>
</evidence>
<evidence type="ECO:0000313" key="5">
    <source>
        <dbReference type="Proteomes" id="UP000050902"/>
    </source>
</evidence>
<sequence>MDIKHATIKPLLFALALLPGLALADEHCKFSQPKALELELAGVKAVVFEVNSHDLKLQASPGARAALSGRACASSQDLLGQLSLTQEKAGDKLVVRLQRENRGINFGFGSNYAWLDIGGTLPDDILVQLKVGSGDATLSGAQAMSADVGSGDVKARDIKGLATAAVGSGDIELDNVGALHVVSIGSGDVRVDGVRGDARVGSIGSGDLELHEVQGNVDIASIGSGDVDVGAVRGAVSLGTLGSGDLRVRAAGSLRVQRTGSGSVDHSGIRGAVELPRKH</sequence>
<dbReference type="RefSeq" id="WP_055764802.1">
    <property type="nucleotide sequence ID" value="NZ_LDJG01000011.1"/>
</dbReference>
<name>A0ABR5NKB2_9GAMM</name>
<gene>
    <name evidence="4" type="ORF">ABB22_08270</name>
</gene>
<proteinExistence type="predicted"/>
<feature type="chain" id="PRO_5046815486" description="DUF4097 domain-containing protein" evidence="2">
    <location>
        <begin position="25"/>
        <end position="279"/>
    </location>
</feature>
<protein>
    <recommendedName>
        <fullName evidence="3">DUF4097 domain-containing protein</fullName>
    </recommendedName>
</protein>
<feature type="signal peptide" evidence="2">
    <location>
        <begin position="1"/>
        <end position="24"/>
    </location>
</feature>
<dbReference type="Gene3D" id="2.160.20.120">
    <property type="match status" value="1"/>
</dbReference>
<reference evidence="4 5" key="1">
    <citation type="submission" date="2015-05" db="EMBL/GenBank/DDBJ databases">
        <title>Genome sequencing and analysis of members of genus Stenotrophomonas.</title>
        <authorList>
            <person name="Patil P.P."/>
            <person name="Midha S."/>
            <person name="Patil P.B."/>
        </authorList>
    </citation>
    <scope>NUCLEOTIDE SEQUENCE [LARGE SCALE GENOMIC DNA]</scope>
    <source>
        <strain evidence="4 5">DSM 12575</strain>
    </source>
</reference>
<organism evidence="4 5">
    <name type="scientific">Stenotrophomonas nitritireducens</name>
    <dbReference type="NCBI Taxonomy" id="83617"/>
    <lineage>
        <taxon>Bacteria</taxon>
        <taxon>Pseudomonadati</taxon>
        <taxon>Pseudomonadota</taxon>
        <taxon>Gammaproteobacteria</taxon>
        <taxon>Lysobacterales</taxon>
        <taxon>Lysobacteraceae</taxon>
        <taxon>Stenotrophomonas</taxon>
    </lineage>
</organism>